<dbReference type="SUPFAM" id="SSF51679">
    <property type="entry name" value="Bacterial luciferase-like"/>
    <property type="match status" value="1"/>
</dbReference>
<keyword evidence="1" id="KW-0285">Flavoprotein</keyword>
<reference evidence="6 7" key="1">
    <citation type="journal article" date="2019" name="Int. J. Syst. Evol. Microbiol.">
        <title>The Global Catalogue of Microorganisms (GCM) 10K type strain sequencing project: providing services to taxonomists for standard genome sequencing and annotation.</title>
        <authorList>
            <consortium name="The Broad Institute Genomics Platform"/>
            <consortium name="The Broad Institute Genome Sequencing Center for Infectious Disease"/>
            <person name="Wu L."/>
            <person name="Ma J."/>
        </authorList>
    </citation>
    <scope>NUCLEOTIDE SEQUENCE [LARGE SCALE GENOMIC DNA]</scope>
    <source>
        <strain evidence="6 7">JCM 16013</strain>
    </source>
</reference>
<proteinExistence type="predicted"/>
<dbReference type="EMBL" id="BAAAQM010000001">
    <property type="protein sequence ID" value="GAA1950449.1"/>
    <property type="molecule type" value="Genomic_DNA"/>
</dbReference>
<evidence type="ECO:0000256" key="4">
    <source>
        <dbReference type="ARBA" id="ARBA00023033"/>
    </source>
</evidence>
<comment type="caution">
    <text evidence="6">The sequence shown here is derived from an EMBL/GenBank/DDBJ whole genome shotgun (WGS) entry which is preliminary data.</text>
</comment>
<gene>
    <name evidence="6" type="ORF">GCM10009838_01980</name>
</gene>
<evidence type="ECO:0000256" key="1">
    <source>
        <dbReference type="ARBA" id="ARBA00022630"/>
    </source>
</evidence>
<dbReference type="NCBIfam" id="TIGR03621">
    <property type="entry name" value="F420_MSMEG_2516"/>
    <property type="match status" value="1"/>
</dbReference>
<keyword evidence="4" id="KW-0503">Monooxygenase</keyword>
<evidence type="ECO:0000256" key="2">
    <source>
        <dbReference type="ARBA" id="ARBA00022643"/>
    </source>
</evidence>
<dbReference type="InterPro" id="IPR050172">
    <property type="entry name" value="SsuD_RutA_monooxygenase"/>
</dbReference>
<feature type="domain" description="Luciferase-like" evidence="5">
    <location>
        <begin position="16"/>
        <end position="216"/>
    </location>
</feature>
<dbReference type="Pfam" id="PF00296">
    <property type="entry name" value="Bac_luciferase"/>
    <property type="match status" value="1"/>
</dbReference>
<name>A0ABN2QF27_9ACTN</name>
<organism evidence="6 7">
    <name type="scientific">Catenulispora subtropica</name>
    <dbReference type="NCBI Taxonomy" id="450798"/>
    <lineage>
        <taxon>Bacteria</taxon>
        <taxon>Bacillati</taxon>
        <taxon>Actinomycetota</taxon>
        <taxon>Actinomycetes</taxon>
        <taxon>Catenulisporales</taxon>
        <taxon>Catenulisporaceae</taxon>
        <taxon>Catenulispora</taxon>
    </lineage>
</organism>
<dbReference type="PANTHER" id="PTHR42847:SF4">
    <property type="entry name" value="ALKANESULFONATE MONOOXYGENASE-RELATED"/>
    <property type="match status" value="1"/>
</dbReference>
<keyword evidence="7" id="KW-1185">Reference proteome</keyword>
<evidence type="ECO:0000313" key="6">
    <source>
        <dbReference type="EMBL" id="GAA1950449.1"/>
    </source>
</evidence>
<keyword evidence="3" id="KW-0560">Oxidoreductase</keyword>
<dbReference type="InterPro" id="IPR036661">
    <property type="entry name" value="Luciferase-like_sf"/>
</dbReference>
<dbReference type="Gene3D" id="3.20.20.30">
    <property type="entry name" value="Luciferase-like domain"/>
    <property type="match status" value="1"/>
</dbReference>
<evidence type="ECO:0000259" key="5">
    <source>
        <dbReference type="Pfam" id="PF00296"/>
    </source>
</evidence>
<dbReference type="RefSeq" id="WP_344654941.1">
    <property type="nucleotide sequence ID" value="NZ_BAAAQM010000001.1"/>
</dbReference>
<dbReference type="PANTHER" id="PTHR42847">
    <property type="entry name" value="ALKANESULFONATE MONOOXYGENASE"/>
    <property type="match status" value="1"/>
</dbReference>
<evidence type="ECO:0000256" key="3">
    <source>
        <dbReference type="ARBA" id="ARBA00023002"/>
    </source>
</evidence>
<evidence type="ECO:0000313" key="7">
    <source>
        <dbReference type="Proteomes" id="UP001499854"/>
    </source>
</evidence>
<dbReference type="InterPro" id="IPR019923">
    <property type="entry name" value="Lucif-like_OxRdtase_MSMEG_2516"/>
</dbReference>
<keyword evidence="2" id="KW-0288">FMN</keyword>
<dbReference type="InterPro" id="IPR011251">
    <property type="entry name" value="Luciferase-like_dom"/>
</dbReference>
<dbReference type="Proteomes" id="UP001499854">
    <property type="component" value="Unassembled WGS sequence"/>
</dbReference>
<accession>A0ABN2QF27</accession>
<sequence length="287" mass="30714">MHPRTFRFGAVAALAPTARAWQELAHRAEDLGYSTLLAPDTMATLEPFTALTAAASVTDTLRVGTFVLPAPFYTASEIVWRTLALDLLSAGRLELGLGAGRPAAETEVVHRERPFGTPAERIKQLADAIHIVKAEVAAAATGRSLLKPVQRPHPPILVAAGGHRMFQLAAAEADIITLGLDPRTTEEGLAEKVAELRDVAGSRFDTIELSFNLSGVGTDLPDFLRHQMGVDPAELIKSGAPAILTGTPQEMADTLRRRRDELGISYIAVNGMFLEQLAPVVEMLAGT</sequence>
<protein>
    <submittedName>
        <fullName evidence="6">LLM class flavin-dependent oxidoreductase</fullName>
    </submittedName>
</protein>